<dbReference type="OrthoDB" id="3874088at2"/>
<reference evidence="3 4" key="1">
    <citation type="submission" date="2018-06" db="EMBL/GenBank/DDBJ databases">
        <authorList>
            <consortium name="Pathogen Informatics"/>
            <person name="Doyle S."/>
        </authorList>
    </citation>
    <scope>NUCLEOTIDE SEQUENCE [LARGE SCALE GENOMIC DNA]</scope>
    <source>
        <strain evidence="3 4">NCTC13184</strain>
    </source>
</reference>
<accession>A0A378X2X3</accession>
<dbReference type="EMBL" id="UGRU01000001">
    <property type="protein sequence ID" value="SUA47377.1"/>
    <property type="molecule type" value="Genomic_DNA"/>
</dbReference>
<evidence type="ECO:0000313" key="4">
    <source>
        <dbReference type="Proteomes" id="UP000255082"/>
    </source>
</evidence>
<dbReference type="SUPFAM" id="SSF46785">
    <property type="entry name" value="Winged helix' DNA-binding domain"/>
    <property type="match status" value="2"/>
</dbReference>
<dbReference type="InterPro" id="IPR036390">
    <property type="entry name" value="WH_DNA-bd_sf"/>
</dbReference>
<proteinExistence type="predicted"/>
<feature type="region of interest" description="Disordered" evidence="1">
    <location>
        <begin position="941"/>
        <end position="969"/>
    </location>
</feature>
<name>A0A378X2X3_9NOCA</name>
<dbReference type="InterPro" id="IPR009492">
    <property type="entry name" value="TniQ"/>
</dbReference>
<gene>
    <name evidence="3" type="ORF">NCTC13184_05918</name>
</gene>
<sequence>MTTLLSLPLRTPILDGEGLDSWIAALARRNQIPARELLRALGIDYPHLTNGQLLDHTSPARLRHIEAATGLPGHRLDSAIGAALASAMRHRPDGSRYCPACLGETGGRWQLVWRAKWSVACLRHHALLQDTCPGCDRMPRGGPISASREQSATGCTQLLDTENRTRCDTDLAAAGQVNATTDAIEAQTWSETLLDHAHGPSGDHARQSLTDLHPVCGWLRSNDENTLIEAADRIQPGRVDRRRSHDSSGGDAALTAAALVRAKTILGSDDDAALAAIGHLVSVSGSANRIPPPGMQNPVWSSATPRFKNRYLRAVDADLAPTERLRLKTTLPSAALPGDQPPTRARMIPQLIWPDWAGPLLPAEGHWADLHRAVMSAALLIPGHPERSQHDIAQFNPRVNRATIAVPLRGFDTVIAALARIANYLDQHGTAIDYQHRRDQIPAETIERTTWRELACSVDAHPGGDDRTRLRSANRYLHQLLTGADLADPRHPLAFTNSDDRSHHLRFTVSMSMPLRQALRDYATTVLEQLGIDEPLTWSPPTTLARDLDLPGVDIAQLDMDKIEQLVIIDNHRLVDVADILGVHIEHIRFALERLDRPQRPWSRSAPPAAWLRKRQAEKLLTREFFEREHLQKGRRIKELSATTGFSITELSRYARQHGITIRKGQAPARIDPGWLREQYLDRRRNMTDIATELGMAQGAVANALGKLGIPARPSGVASWTETNLTHDDLPAGVRAAVEGTYNGWKRLRHFQIAMQFPMLKPAAQHLGIVPSVLAIQLELLEQHVGGTLFIRYNRPTAQQPTVLGQALLDDLATEPVQAHMNAAIGSDDPPTPASEDLAHLRPFDGLAVLPLSLDRGRNRLLRIITDHGPDNEFCCIEIAHTAAAATSTVNRLLKQMAAANWATRRPETETERTARLHNDSRARQRIYYRLTPDGYQAAVRSLQPRESDKPMGKQRRQTSGKTDGPHTK</sequence>
<dbReference type="AlphaFoldDB" id="A0A378X2X3"/>
<protein>
    <submittedName>
        <fullName evidence="3">Bacterial regulatory helix-turn-helix protein, lysR family</fullName>
    </submittedName>
</protein>
<dbReference type="GO" id="GO:0003700">
    <property type="term" value="F:DNA-binding transcription factor activity"/>
    <property type="evidence" value="ECO:0007669"/>
    <property type="project" value="InterPro"/>
</dbReference>
<evidence type="ECO:0000256" key="1">
    <source>
        <dbReference type="SAM" id="MobiDB-lite"/>
    </source>
</evidence>
<dbReference type="Proteomes" id="UP000255082">
    <property type="component" value="Unassembled WGS sequence"/>
</dbReference>
<dbReference type="Pfam" id="PF06527">
    <property type="entry name" value="TniQ"/>
    <property type="match status" value="1"/>
</dbReference>
<evidence type="ECO:0000313" key="3">
    <source>
        <dbReference type="EMBL" id="SUA47377.1"/>
    </source>
</evidence>
<organism evidence="3 4">
    <name type="scientific">Nocardia africana</name>
    <dbReference type="NCBI Taxonomy" id="134964"/>
    <lineage>
        <taxon>Bacteria</taxon>
        <taxon>Bacillati</taxon>
        <taxon>Actinomycetota</taxon>
        <taxon>Actinomycetes</taxon>
        <taxon>Mycobacteriales</taxon>
        <taxon>Nocardiaceae</taxon>
        <taxon>Nocardia</taxon>
    </lineage>
</organism>
<evidence type="ECO:0000259" key="2">
    <source>
        <dbReference type="PROSITE" id="PS50931"/>
    </source>
</evidence>
<dbReference type="PROSITE" id="PS50931">
    <property type="entry name" value="HTH_LYSR"/>
    <property type="match status" value="1"/>
</dbReference>
<dbReference type="InterPro" id="IPR000847">
    <property type="entry name" value="LysR_HTH_N"/>
</dbReference>
<dbReference type="Gene3D" id="1.10.10.10">
    <property type="entry name" value="Winged helix-like DNA-binding domain superfamily/Winged helix DNA-binding domain"/>
    <property type="match status" value="2"/>
</dbReference>
<dbReference type="InterPro" id="IPR036388">
    <property type="entry name" value="WH-like_DNA-bd_sf"/>
</dbReference>
<feature type="domain" description="HTH lysR-type" evidence="2">
    <location>
        <begin position="763"/>
        <end position="797"/>
    </location>
</feature>
<dbReference type="RefSeq" id="WP_062969087.1">
    <property type="nucleotide sequence ID" value="NZ_JAJFOE010000003.1"/>
</dbReference>